<keyword evidence="4 6" id="KW-0547">Nucleotide-binding</keyword>
<dbReference type="UniPathway" id="UPA00344"/>
<comment type="PTM">
    <text evidence="6">C-terminal thiocarboxylation occurs in 2 steps, it is first acyl-adenylated (-COAMP) via the hesA/moeB/thiF part of MOCS3, then thiocarboxylated (-COSH) via the rhodanese domain of MOCS3.</text>
</comment>
<dbReference type="PANTHER" id="PTHR33359:SF1">
    <property type="entry name" value="MOLYBDOPTERIN SYNTHASE SULFUR CARRIER SUBUNIT"/>
    <property type="match status" value="1"/>
</dbReference>
<evidence type="ECO:0000256" key="5">
    <source>
        <dbReference type="ARBA" id="ARBA00023150"/>
    </source>
</evidence>
<dbReference type="Pfam" id="PF02597">
    <property type="entry name" value="ThiS"/>
    <property type="match status" value="1"/>
</dbReference>
<dbReference type="InterPro" id="IPR016155">
    <property type="entry name" value="Mopterin_synth/thiamin_S_b"/>
</dbReference>
<dbReference type="InterPro" id="IPR003749">
    <property type="entry name" value="ThiS/MoaD-like"/>
</dbReference>
<gene>
    <name evidence="7" type="ORF">CXB51_015964</name>
</gene>
<comment type="subunit">
    <text evidence="6">Heterotetramer; composed of 2 small (MOCS2A) and 2 large (MOCS2B) subunits.</text>
</comment>
<dbReference type="NCBIfam" id="TIGR01682">
    <property type="entry name" value="moaD"/>
    <property type="match status" value="1"/>
</dbReference>
<proteinExistence type="inferred from homology"/>
<dbReference type="FunFam" id="3.10.20.30:FF:000010">
    <property type="entry name" value="Molybdopterin synthase sulfur carrier subunit"/>
    <property type="match status" value="1"/>
</dbReference>
<dbReference type="Gene3D" id="3.10.20.30">
    <property type="match status" value="1"/>
</dbReference>
<name>A0A8J5YI88_9ROSI</name>
<feature type="modified residue" description="1-thioglycine; alternate" evidence="6">
    <location>
        <position position="229"/>
    </location>
</feature>
<dbReference type="GO" id="GO:1990140">
    <property type="term" value="C:molybdopterin synthase complex"/>
    <property type="evidence" value="ECO:0007669"/>
    <property type="project" value="UniProtKB-UniRule"/>
</dbReference>
<reference evidence="7 8" key="1">
    <citation type="journal article" date="2021" name="bioRxiv">
        <title>The Gossypium anomalum genome as a resource for cotton improvement and evolutionary analysis of hybrid incompatibility.</title>
        <authorList>
            <person name="Grover C.E."/>
            <person name="Yuan D."/>
            <person name="Arick M.A."/>
            <person name="Miller E.R."/>
            <person name="Hu G."/>
            <person name="Peterson D.G."/>
            <person name="Wendel J.F."/>
            <person name="Udall J.A."/>
        </authorList>
    </citation>
    <scope>NUCLEOTIDE SEQUENCE [LARGE SCALE GENOMIC DNA]</scope>
    <source>
        <strain evidence="7">JFW-Udall</strain>
        <tissue evidence="7">Leaf</tissue>
    </source>
</reference>
<dbReference type="OrthoDB" id="5531344at2759"/>
<dbReference type="InterPro" id="IPR044672">
    <property type="entry name" value="MOCS2A"/>
</dbReference>
<organism evidence="7 8">
    <name type="scientific">Gossypium anomalum</name>
    <dbReference type="NCBI Taxonomy" id="47600"/>
    <lineage>
        <taxon>Eukaryota</taxon>
        <taxon>Viridiplantae</taxon>
        <taxon>Streptophyta</taxon>
        <taxon>Embryophyta</taxon>
        <taxon>Tracheophyta</taxon>
        <taxon>Spermatophyta</taxon>
        <taxon>Magnoliopsida</taxon>
        <taxon>eudicotyledons</taxon>
        <taxon>Gunneridae</taxon>
        <taxon>Pentapetalae</taxon>
        <taxon>rosids</taxon>
        <taxon>malvids</taxon>
        <taxon>Malvales</taxon>
        <taxon>Malvaceae</taxon>
        <taxon>Malvoideae</taxon>
        <taxon>Gossypium</taxon>
    </lineage>
</organism>
<comment type="pathway">
    <text evidence="1 6">Cofactor biosynthesis; molybdopterin biosynthesis.</text>
</comment>
<dbReference type="Proteomes" id="UP000701853">
    <property type="component" value="Chromosome 6"/>
</dbReference>
<feature type="modified residue" description="Glycyl adenylate; alternate" evidence="6">
    <location>
        <position position="229"/>
    </location>
</feature>
<comment type="function">
    <text evidence="6">Acts as a sulfur carrier required for molybdopterin biosynthesis. Component of the molybdopterin synthase complex that catalyzes the conversion of precursor Z into molybdopterin by mediating the incorporation of 2 sulfur atoms into precursor Z to generate a dithiolene group. In the complex, serves as sulfur donor by being thiocarboxylated (-COSH) at its C-terminus by MOCS3. After interaction with MOCS2B, the sulfur is then transferred to precursor Z to form molybdopterin.</text>
</comment>
<dbReference type="EMBL" id="JAHUZN010000006">
    <property type="protein sequence ID" value="KAG8490331.1"/>
    <property type="molecule type" value="Genomic_DNA"/>
</dbReference>
<dbReference type="PANTHER" id="PTHR33359">
    <property type="entry name" value="MOLYBDOPTERIN SYNTHASE SULFUR CARRIER SUBUNIT"/>
    <property type="match status" value="1"/>
</dbReference>
<accession>A0A8J5YI88</accession>
<evidence type="ECO:0000256" key="2">
    <source>
        <dbReference type="ARBA" id="ARBA00022490"/>
    </source>
</evidence>
<dbReference type="GO" id="GO:0030366">
    <property type="term" value="F:molybdopterin synthase activity"/>
    <property type="evidence" value="ECO:0007669"/>
    <property type="project" value="UniProtKB-UniRule"/>
</dbReference>
<dbReference type="GO" id="GO:1990133">
    <property type="term" value="C:molybdopterin adenylyltransferase complex"/>
    <property type="evidence" value="ECO:0007669"/>
    <property type="project" value="TreeGrafter"/>
</dbReference>
<sequence>MEGPDAKISLPLENAQILALGQVGSGWPRAKRRHFMPWDLELKWPQSRSPSGRRTVVCCRWSRRTQRPEDPKAVRYRNSGRYIAVVTPSETAIAENSGVKRSHTDSGGSRPQFNVQFVIYQVLRPIVNMKTKEDNLSGVQSVVKDGSFVQIKVLFFAKARDITGLTELSMEVSSGSTTQDCLKKLVAKFPNLDEICQCIVLALNEEYTTELAVVKDKDELAIIPPISGG</sequence>
<dbReference type="GO" id="GO:0006777">
    <property type="term" value="P:Mo-molybdopterin cofactor biosynthetic process"/>
    <property type="evidence" value="ECO:0007669"/>
    <property type="project" value="UniProtKB-UniRule"/>
</dbReference>
<keyword evidence="5 6" id="KW-0501">Molybdenum cofactor biosynthesis</keyword>
<evidence type="ECO:0000313" key="8">
    <source>
        <dbReference type="Proteomes" id="UP000701853"/>
    </source>
</evidence>
<keyword evidence="2 6" id="KW-0963">Cytoplasm</keyword>
<evidence type="ECO:0000256" key="1">
    <source>
        <dbReference type="ARBA" id="ARBA00005046"/>
    </source>
</evidence>
<dbReference type="InterPro" id="IPR012675">
    <property type="entry name" value="Beta-grasp_dom_sf"/>
</dbReference>
<keyword evidence="8" id="KW-1185">Reference proteome</keyword>
<comment type="similarity">
    <text evidence="6">Belongs to the MoaD family. MOCS2A subfamily.</text>
</comment>
<dbReference type="AlphaFoldDB" id="A0A8J5YI88"/>
<dbReference type="InterPro" id="IPR028887">
    <property type="entry name" value="MOCS2A_euk"/>
</dbReference>
<evidence type="ECO:0000256" key="6">
    <source>
        <dbReference type="HAMAP-Rule" id="MF_03051"/>
    </source>
</evidence>
<protein>
    <recommendedName>
        <fullName evidence="6">Molybdopterin synthase sulfur carrier subunit</fullName>
    </recommendedName>
    <alternativeName>
        <fullName evidence="6">Molybdenum cofactor synthesis protein 2 small subunit</fullName>
    </alternativeName>
    <alternativeName>
        <fullName evidence="6">Molybdenum cofactor synthesis protein 2A</fullName>
        <shortName evidence="6">MOCS2A</shortName>
    </alternativeName>
    <alternativeName>
        <fullName evidence="6">Sulfur carrier protein MOCS2A</fullName>
    </alternativeName>
</protein>
<keyword evidence="3 6" id="KW-0597">Phosphoprotein</keyword>
<evidence type="ECO:0000256" key="4">
    <source>
        <dbReference type="ARBA" id="ARBA00022741"/>
    </source>
</evidence>
<dbReference type="GO" id="GO:0000166">
    <property type="term" value="F:nucleotide binding"/>
    <property type="evidence" value="ECO:0007669"/>
    <property type="project" value="UniProtKB-KW"/>
</dbReference>
<comment type="caution">
    <text evidence="7">The sequence shown here is derived from an EMBL/GenBank/DDBJ whole genome shotgun (WGS) entry which is preliminary data.</text>
</comment>
<dbReference type="CDD" id="cd00754">
    <property type="entry name" value="Ubl_MoaD"/>
    <property type="match status" value="1"/>
</dbReference>
<evidence type="ECO:0000256" key="3">
    <source>
        <dbReference type="ARBA" id="ARBA00022553"/>
    </source>
</evidence>
<dbReference type="HAMAP" id="MF_03051">
    <property type="entry name" value="MOCS2A"/>
    <property type="match status" value="1"/>
</dbReference>
<comment type="subcellular location">
    <subcellularLocation>
        <location evidence="6">Cytoplasm</location>
    </subcellularLocation>
</comment>
<evidence type="ECO:0000313" key="7">
    <source>
        <dbReference type="EMBL" id="KAG8490331.1"/>
    </source>
</evidence>
<dbReference type="SUPFAM" id="SSF54285">
    <property type="entry name" value="MoaD/ThiS"/>
    <property type="match status" value="1"/>
</dbReference>